<dbReference type="PIRSF" id="PIRSF016398">
    <property type="entry name" value="TFIIE-beta"/>
    <property type="match status" value="1"/>
</dbReference>
<dbReference type="Proteomes" id="UP001314263">
    <property type="component" value="Unassembled WGS sequence"/>
</dbReference>
<comment type="similarity">
    <text evidence="1">Belongs to the TFIIE beta subunit family.</text>
</comment>
<dbReference type="Pfam" id="PF18121">
    <property type="entry name" value="TFA2_Winged_2"/>
    <property type="match status" value="1"/>
</dbReference>
<keyword evidence="5" id="KW-1185">Reference proteome</keyword>
<comment type="subcellular location">
    <subcellularLocation>
        <location evidence="1">Nucleus</location>
    </subcellularLocation>
</comment>
<dbReference type="GO" id="GO:0006367">
    <property type="term" value="P:transcription initiation at RNA polymerase II promoter"/>
    <property type="evidence" value="ECO:0007669"/>
    <property type="project" value="UniProtKB-UniRule"/>
</dbReference>
<comment type="caution">
    <text evidence="4">The sequence shown here is derived from an EMBL/GenBank/DDBJ whole genome shotgun (WGS) entry which is preliminary data.</text>
</comment>
<keyword evidence="1" id="KW-0804">Transcription</keyword>
<keyword evidence="1" id="KW-0805">Transcription regulation</keyword>
<feature type="region of interest" description="Disordered" evidence="2">
    <location>
        <begin position="1"/>
        <end position="63"/>
    </location>
</feature>
<keyword evidence="1" id="KW-0539">Nucleus</keyword>
<feature type="region of interest" description="Disordered" evidence="2">
    <location>
        <begin position="238"/>
        <end position="264"/>
    </location>
</feature>
<dbReference type="GO" id="GO:0001097">
    <property type="term" value="F:TFIIH-class transcription factor complex binding"/>
    <property type="evidence" value="ECO:0007669"/>
    <property type="project" value="TreeGrafter"/>
</dbReference>
<proteinExistence type="inferred from homology"/>
<evidence type="ECO:0000259" key="3">
    <source>
        <dbReference type="Pfam" id="PF18121"/>
    </source>
</evidence>
<dbReference type="PANTHER" id="PTHR12716">
    <property type="entry name" value="TRANSCRIPTION INITIATION FACTOR IIE, BETA SUBUNIT"/>
    <property type="match status" value="1"/>
</dbReference>
<evidence type="ECO:0000256" key="1">
    <source>
        <dbReference type="PIRNR" id="PIRNR016398"/>
    </source>
</evidence>
<dbReference type="GO" id="GO:0003677">
    <property type="term" value="F:DNA binding"/>
    <property type="evidence" value="ECO:0007669"/>
    <property type="project" value="UniProtKB-UniRule"/>
</dbReference>
<dbReference type="GO" id="GO:0005673">
    <property type="term" value="C:transcription factor TFIIE complex"/>
    <property type="evidence" value="ECO:0007669"/>
    <property type="project" value="UniProtKB-UniRule"/>
</dbReference>
<sequence length="284" mass="31020">MSSHLNAALEAFRKQQAQKATEAVQAVTQSKKKPAKKSTKGGGASSTGPARDRVAGDARGQSHNALQHTAAVKGTVSLGKQLKDVLDWLQAHREDSLTPAQITKQYGYECAEGSQLHKTLLANNKIGVSADGSLTYKATHQLEDKEQLMGFLRKNPEGTHLGQISDAYPSVSADIAHLQKEGKVWGVQSAETGELVLYPREQPPLIRVSHDVAALWHEVVVPQDPDLLEAELKRAGIAPAPRSGPRKRAPLPPKERAKRKYRPRNVTNVHMPELFIDRAPTQID</sequence>
<comment type="subunit">
    <text evidence="1">Tetramer of two alpha and two beta chains.</text>
</comment>
<keyword evidence="1" id="KW-0238">DNA-binding</keyword>
<protein>
    <recommendedName>
        <fullName evidence="1">Transcription initiation factor IIE subunit beta</fullName>
    </recommendedName>
</protein>
<gene>
    <name evidence="4" type="ORF">CVIRNUC_005588</name>
</gene>
<evidence type="ECO:0000256" key="2">
    <source>
        <dbReference type="SAM" id="MobiDB-lite"/>
    </source>
</evidence>
<comment type="function">
    <text evidence="1">Recruits TFIIH to the initiation complex and stimulates the RNA polymerase II C-terminal domain kinase and DNA-dependent ATPase activities of TFIIH. Both TFIIH and TFIIE are required for promoter clearance by RNA polymerase.</text>
</comment>
<dbReference type="InterPro" id="IPR040501">
    <property type="entry name" value="TFA2_Winged_2"/>
</dbReference>
<feature type="domain" description="TFA2 Winged helix" evidence="3">
    <location>
        <begin position="144"/>
        <end position="189"/>
    </location>
</feature>
<evidence type="ECO:0000313" key="4">
    <source>
        <dbReference type="EMBL" id="CAK0782154.1"/>
    </source>
</evidence>
<evidence type="ECO:0000313" key="5">
    <source>
        <dbReference type="Proteomes" id="UP001314263"/>
    </source>
</evidence>
<accession>A0AAV1I5P9</accession>
<reference evidence="4 5" key="1">
    <citation type="submission" date="2023-10" db="EMBL/GenBank/DDBJ databases">
        <authorList>
            <person name="Maclean D."/>
            <person name="Macfadyen A."/>
        </authorList>
    </citation>
    <scope>NUCLEOTIDE SEQUENCE [LARGE SCALE GENOMIC DNA]</scope>
</reference>
<feature type="compositionally biased region" description="Basic residues" evidence="2">
    <location>
        <begin position="30"/>
        <end position="39"/>
    </location>
</feature>
<dbReference type="InterPro" id="IPR016656">
    <property type="entry name" value="TFIIE-bsu"/>
</dbReference>
<dbReference type="EMBL" id="CAUYUE010000006">
    <property type="protein sequence ID" value="CAK0782154.1"/>
    <property type="molecule type" value="Genomic_DNA"/>
</dbReference>
<dbReference type="AlphaFoldDB" id="A0AAV1I5P9"/>
<dbReference type="PANTHER" id="PTHR12716:SF8">
    <property type="entry name" value="TRANSCRIPTION INITIATION FACTOR IIE SUBUNIT BETA"/>
    <property type="match status" value="1"/>
</dbReference>
<name>A0AAV1I5P9_9CHLO</name>
<organism evidence="4 5">
    <name type="scientific">Coccomyxa viridis</name>
    <dbReference type="NCBI Taxonomy" id="1274662"/>
    <lineage>
        <taxon>Eukaryota</taxon>
        <taxon>Viridiplantae</taxon>
        <taxon>Chlorophyta</taxon>
        <taxon>core chlorophytes</taxon>
        <taxon>Trebouxiophyceae</taxon>
        <taxon>Trebouxiophyceae incertae sedis</taxon>
        <taxon>Coccomyxaceae</taxon>
        <taxon>Coccomyxa</taxon>
    </lineage>
</organism>